<keyword evidence="3" id="KW-1185">Reference proteome</keyword>
<accession>A0ABU9QN59</accession>
<dbReference type="Proteomes" id="UP001494588">
    <property type="component" value="Unassembled WGS sequence"/>
</dbReference>
<comment type="caution">
    <text evidence="2">The sequence shown here is derived from an EMBL/GenBank/DDBJ whole genome shotgun (WGS) entry which is preliminary data.</text>
</comment>
<dbReference type="RefSeq" id="WP_233471966.1">
    <property type="nucleotide sequence ID" value="NZ_CAJHCS010000017.1"/>
</dbReference>
<reference evidence="2 3" key="1">
    <citation type="submission" date="2024-01" db="EMBL/GenBank/DDBJ databases">
        <title>The diversity of rhizobia nodulating Mimosa spp. in eleven states of Brazil covering several biomes is determined by host plant, location, and edaphic factors.</title>
        <authorList>
            <person name="Rouws L."/>
            <person name="Barauna A."/>
            <person name="Beukes C."/>
            <person name="De Faria S.M."/>
            <person name="Gross E."/>
            <person name="Dos Reis Junior F.B."/>
            <person name="Simon M."/>
            <person name="Maluk M."/>
            <person name="Odee D.W."/>
            <person name="Kenicer G."/>
            <person name="Young J.P.W."/>
            <person name="Reis V.M."/>
            <person name="Zilli J."/>
            <person name="James E.K."/>
        </authorList>
    </citation>
    <scope>NUCLEOTIDE SEQUENCE [LARGE SCALE GENOMIC DNA]</scope>
    <source>
        <strain evidence="2 3">JPY77</strain>
    </source>
</reference>
<gene>
    <name evidence="2" type="ORF">V4C55_34880</name>
</gene>
<evidence type="ECO:0000313" key="3">
    <source>
        <dbReference type="Proteomes" id="UP001494588"/>
    </source>
</evidence>
<name>A0ABU9QN59_9BURK</name>
<dbReference type="EMBL" id="JAZHGC010000042">
    <property type="protein sequence ID" value="MEM5290915.1"/>
    <property type="molecule type" value="Genomic_DNA"/>
</dbReference>
<sequence length="141" mass="15514">MRHVPARPEQSQSLLSATDAVSREREALERQRADLVSALAAAEQSASFFPPGSTEHGKAKARVTLLQNELRLMRGRLGVAKKSLDLGELLIQICRERATPAEWKRTVAEARRRHDAQAATKDVGPLLADTESAPGRPIERD</sequence>
<proteinExistence type="predicted"/>
<evidence type="ECO:0000256" key="1">
    <source>
        <dbReference type="SAM" id="MobiDB-lite"/>
    </source>
</evidence>
<organism evidence="2 3">
    <name type="scientific">Paraburkholderia sabiae</name>
    <dbReference type="NCBI Taxonomy" id="273251"/>
    <lineage>
        <taxon>Bacteria</taxon>
        <taxon>Pseudomonadati</taxon>
        <taxon>Pseudomonadota</taxon>
        <taxon>Betaproteobacteria</taxon>
        <taxon>Burkholderiales</taxon>
        <taxon>Burkholderiaceae</taxon>
        <taxon>Paraburkholderia</taxon>
    </lineage>
</organism>
<feature type="region of interest" description="Disordered" evidence="1">
    <location>
        <begin position="1"/>
        <end position="23"/>
    </location>
</feature>
<feature type="region of interest" description="Disordered" evidence="1">
    <location>
        <begin position="108"/>
        <end position="141"/>
    </location>
</feature>
<protein>
    <submittedName>
        <fullName evidence="2">Uncharacterized protein</fullName>
    </submittedName>
</protein>
<evidence type="ECO:0000313" key="2">
    <source>
        <dbReference type="EMBL" id="MEM5290915.1"/>
    </source>
</evidence>